<sequence>MAHTRNWPGGQQNRGESVEEGADLKPLSPGENLWSDYGTFFLPWGFALVVFFSPPFSFSTSTRSGGRPSPRQREAKASLCRAESPKRTPITAEIITGIVAKCSIPLAT</sequence>
<keyword evidence="2" id="KW-0472">Membrane</keyword>
<evidence type="ECO:0000313" key="3">
    <source>
        <dbReference type="EMBL" id="KAK1125240.1"/>
    </source>
</evidence>
<keyword evidence="2" id="KW-1133">Transmembrane helix</keyword>
<reference evidence="3" key="1">
    <citation type="submission" date="2021-10" db="EMBL/GenBank/DDBJ databases">
        <title>Melipona bicolor Genome sequencing and assembly.</title>
        <authorList>
            <person name="Araujo N.S."/>
            <person name="Arias M.C."/>
        </authorList>
    </citation>
    <scope>NUCLEOTIDE SEQUENCE</scope>
    <source>
        <strain evidence="3">USP_2M_L1-L4_2017</strain>
        <tissue evidence="3">Whole body</tissue>
    </source>
</reference>
<dbReference type="AlphaFoldDB" id="A0AA40FUR0"/>
<keyword evidence="2" id="KW-0812">Transmembrane</keyword>
<proteinExistence type="predicted"/>
<evidence type="ECO:0000313" key="4">
    <source>
        <dbReference type="Proteomes" id="UP001177670"/>
    </source>
</evidence>
<name>A0AA40FUR0_9HYME</name>
<organism evidence="3 4">
    <name type="scientific">Melipona bicolor</name>
    <dbReference type="NCBI Taxonomy" id="60889"/>
    <lineage>
        <taxon>Eukaryota</taxon>
        <taxon>Metazoa</taxon>
        <taxon>Ecdysozoa</taxon>
        <taxon>Arthropoda</taxon>
        <taxon>Hexapoda</taxon>
        <taxon>Insecta</taxon>
        <taxon>Pterygota</taxon>
        <taxon>Neoptera</taxon>
        <taxon>Endopterygota</taxon>
        <taxon>Hymenoptera</taxon>
        <taxon>Apocrita</taxon>
        <taxon>Aculeata</taxon>
        <taxon>Apoidea</taxon>
        <taxon>Anthophila</taxon>
        <taxon>Apidae</taxon>
        <taxon>Melipona</taxon>
    </lineage>
</organism>
<comment type="caution">
    <text evidence="3">The sequence shown here is derived from an EMBL/GenBank/DDBJ whole genome shotgun (WGS) entry which is preliminary data.</text>
</comment>
<feature type="compositionally biased region" description="Low complexity" evidence="1">
    <location>
        <begin position="58"/>
        <end position="69"/>
    </location>
</feature>
<feature type="region of interest" description="Disordered" evidence="1">
    <location>
        <begin position="58"/>
        <end position="82"/>
    </location>
</feature>
<dbReference type="EMBL" id="JAHYIQ010000016">
    <property type="protein sequence ID" value="KAK1125240.1"/>
    <property type="molecule type" value="Genomic_DNA"/>
</dbReference>
<gene>
    <name evidence="3" type="ORF">K0M31_005613</name>
</gene>
<keyword evidence="4" id="KW-1185">Reference proteome</keyword>
<evidence type="ECO:0000256" key="1">
    <source>
        <dbReference type="SAM" id="MobiDB-lite"/>
    </source>
</evidence>
<protein>
    <submittedName>
        <fullName evidence="3">Uncharacterized protein</fullName>
    </submittedName>
</protein>
<dbReference type="Proteomes" id="UP001177670">
    <property type="component" value="Unassembled WGS sequence"/>
</dbReference>
<feature type="transmembrane region" description="Helical" evidence="2">
    <location>
        <begin position="37"/>
        <end position="58"/>
    </location>
</feature>
<accession>A0AA40FUR0</accession>
<evidence type="ECO:0000256" key="2">
    <source>
        <dbReference type="SAM" id="Phobius"/>
    </source>
</evidence>
<feature type="region of interest" description="Disordered" evidence="1">
    <location>
        <begin position="1"/>
        <end position="25"/>
    </location>
</feature>